<organism evidence="4 5">
    <name type="scientific">Meripilus lineatus</name>
    <dbReference type="NCBI Taxonomy" id="2056292"/>
    <lineage>
        <taxon>Eukaryota</taxon>
        <taxon>Fungi</taxon>
        <taxon>Dikarya</taxon>
        <taxon>Basidiomycota</taxon>
        <taxon>Agaricomycotina</taxon>
        <taxon>Agaricomycetes</taxon>
        <taxon>Polyporales</taxon>
        <taxon>Meripilaceae</taxon>
        <taxon>Meripilus</taxon>
    </lineage>
</organism>
<dbReference type="Proteomes" id="UP001212997">
    <property type="component" value="Unassembled WGS sequence"/>
</dbReference>
<dbReference type="EMBL" id="JANAWD010000348">
    <property type="protein sequence ID" value="KAJ3480941.1"/>
    <property type="molecule type" value="Genomic_DNA"/>
</dbReference>
<gene>
    <name evidence="4" type="ORF">NLI96_g8003</name>
</gene>
<reference evidence="4" key="1">
    <citation type="submission" date="2022-07" db="EMBL/GenBank/DDBJ databases">
        <title>Genome Sequence of Physisporinus lineatus.</title>
        <authorList>
            <person name="Buettner E."/>
        </authorList>
    </citation>
    <scope>NUCLEOTIDE SEQUENCE</scope>
    <source>
        <strain evidence="4">VT162</strain>
    </source>
</reference>
<dbReference type="GO" id="GO:0070124">
    <property type="term" value="P:mitochondrial translational initiation"/>
    <property type="evidence" value="ECO:0007669"/>
    <property type="project" value="TreeGrafter"/>
</dbReference>
<accession>A0AAD5UY45</accession>
<keyword evidence="3" id="KW-0687">Ribonucleoprotein</keyword>
<evidence type="ECO:0000313" key="4">
    <source>
        <dbReference type="EMBL" id="KAJ3480941.1"/>
    </source>
</evidence>
<evidence type="ECO:0008006" key="6">
    <source>
        <dbReference type="Google" id="ProtNLM"/>
    </source>
</evidence>
<keyword evidence="2" id="KW-0689">Ribosomal protein</keyword>
<dbReference type="AlphaFoldDB" id="A0AAD5UY45"/>
<dbReference type="PANTHER" id="PTHR41237:SF1">
    <property type="entry name" value="SMALL RIBOSOMAL SUBUNIT PROTEIN BS21M"/>
    <property type="match status" value="1"/>
</dbReference>
<evidence type="ECO:0000256" key="1">
    <source>
        <dbReference type="ARBA" id="ARBA00006640"/>
    </source>
</evidence>
<keyword evidence="5" id="KW-1185">Reference proteome</keyword>
<dbReference type="PANTHER" id="PTHR41237">
    <property type="entry name" value="37S RIBOSOMAL PROTEIN MRP21, MITOCHONDRIAL"/>
    <property type="match status" value="1"/>
</dbReference>
<proteinExistence type="inferred from homology"/>
<comment type="caution">
    <text evidence="4">The sequence shown here is derived from an EMBL/GenBank/DDBJ whole genome shotgun (WGS) entry which is preliminary data.</text>
</comment>
<protein>
    <recommendedName>
        <fullName evidence="6">Ribosomal protein S21</fullName>
    </recommendedName>
</protein>
<dbReference type="Pfam" id="PF01165">
    <property type="entry name" value="Ribosomal_S21"/>
    <property type="match status" value="1"/>
</dbReference>
<evidence type="ECO:0000313" key="5">
    <source>
        <dbReference type="Proteomes" id="UP001212997"/>
    </source>
</evidence>
<dbReference type="InterPro" id="IPR052837">
    <property type="entry name" value="Mitoribosomal_bS21"/>
</dbReference>
<dbReference type="GO" id="GO:0003735">
    <property type="term" value="F:structural constituent of ribosome"/>
    <property type="evidence" value="ECO:0007669"/>
    <property type="project" value="InterPro"/>
</dbReference>
<evidence type="ECO:0000256" key="3">
    <source>
        <dbReference type="ARBA" id="ARBA00023274"/>
    </source>
</evidence>
<dbReference type="InterPro" id="IPR001911">
    <property type="entry name" value="Ribosomal_bS21"/>
</dbReference>
<comment type="similarity">
    <text evidence="1">Belongs to the bacterial ribosomal protein bS21 family.</text>
</comment>
<evidence type="ECO:0000256" key="2">
    <source>
        <dbReference type="ARBA" id="ARBA00022980"/>
    </source>
</evidence>
<dbReference type="GO" id="GO:0005763">
    <property type="term" value="C:mitochondrial small ribosomal subunit"/>
    <property type="evidence" value="ECO:0007669"/>
    <property type="project" value="TreeGrafter"/>
</dbReference>
<sequence length="126" mass="14960">MTPKESSWTFLSSSAKKVVEEATTVAQEPEVVWEHREKNHVRHLHSPPDAYSGRSLYVGRDLGLTFNYLQRTLRQNNVTRELRMAERHEKKGVKRRRLSSQRWRRRFAHEVRKKVQLVNEIRARGA</sequence>
<name>A0AAD5UY45_9APHY</name>